<protein>
    <submittedName>
        <fullName evidence="1">Uncharacterized protein</fullName>
    </submittedName>
</protein>
<comment type="caution">
    <text evidence="1">The sequence shown here is derived from an EMBL/GenBank/DDBJ whole genome shotgun (WGS) entry which is preliminary data.</text>
</comment>
<keyword evidence="2" id="KW-1185">Reference proteome</keyword>
<evidence type="ECO:0000313" key="1">
    <source>
        <dbReference type="EMBL" id="OOV08177.1"/>
    </source>
</evidence>
<sequence length="83" mass="9360">MSTNEFTPTADSNLFAFGFLEDELETLLALSITLMNRLEDQGEDGDVTSWRLSQVLNERLSSVTFTNNMRVLMLGKKLEVTNV</sequence>
<dbReference type="STRING" id="28066.RF819_16925"/>
<dbReference type="AlphaFoldDB" id="A0A1T1AVU8"/>
<gene>
    <name evidence="1" type="ORF">RF819_16925</name>
</gene>
<evidence type="ECO:0000313" key="2">
    <source>
        <dbReference type="Proteomes" id="UP000190750"/>
    </source>
</evidence>
<accession>A0A1T1AVU8</accession>
<organism evidence="1 2">
    <name type="scientific">Rhodoferax fermentans</name>
    <dbReference type="NCBI Taxonomy" id="28066"/>
    <lineage>
        <taxon>Bacteria</taxon>
        <taxon>Pseudomonadati</taxon>
        <taxon>Pseudomonadota</taxon>
        <taxon>Betaproteobacteria</taxon>
        <taxon>Burkholderiales</taxon>
        <taxon>Comamonadaceae</taxon>
        <taxon>Rhodoferax</taxon>
    </lineage>
</organism>
<proteinExistence type="predicted"/>
<dbReference type="Proteomes" id="UP000190750">
    <property type="component" value="Unassembled WGS sequence"/>
</dbReference>
<name>A0A1T1AVU8_RHOFE</name>
<reference evidence="1 2" key="1">
    <citation type="submission" date="2017-01" db="EMBL/GenBank/DDBJ databases">
        <title>Genome sequencing of Rhodoferax fermentans JCM 7819.</title>
        <authorList>
            <person name="Kim Y.J."/>
            <person name="Farh M.E.-A."/>
            <person name="Yang D.-C."/>
        </authorList>
    </citation>
    <scope>NUCLEOTIDE SEQUENCE [LARGE SCALE GENOMIC DNA]</scope>
    <source>
        <strain evidence="1 2">JCM 7819</strain>
    </source>
</reference>
<dbReference type="EMBL" id="MTJN01000002">
    <property type="protein sequence ID" value="OOV08177.1"/>
    <property type="molecule type" value="Genomic_DNA"/>
</dbReference>
<dbReference type="RefSeq" id="WP_078366047.1">
    <property type="nucleotide sequence ID" value="NZ_MTJN01000002.1"/>
</dbReference>